<dbReference type="KEGG" id="pbro:HOP40_24350"/>
<gene>
    <name evidence="3" type="ORF">HOP40_24350</name>
</gene>
<dbReference type="SUPFAM" id="SSF51679">
    <property type="entry name" value="Bacterial luciferase-like"/>
    <property type="match status" value="1"/>
</dbReference>
<dbReference type="Pfam" id="PF00296">
    <property type="entry name" value="Bac_luciferase"/>
    <property type="match status" value="1"/>
</dbReference>
<dbReference type="EMBL" id="CP053564">
    <property type="protein sequence ID" value="QJY50879.1"/>
    <property type="molecule type" value="Genomic_DNA"/>
</dbReference>
<evidence type="ECO:0000313" key="3">
    <source>
        <dbReference type="EMBL" id="QJY50879.1"/>
    </source>
</evidence>
<dbReference type="InterPro" id="IPR036661">
    <property type="entry name" value="Luciferase-like_sf"/>
</dbReference>
<dbReference type="InterPro" id="IPR011251">
    <property type="entry name" value="Luciferase-like_dom"/>
</dbReference>
<accession>A0A6M6JWG3</accession>
<dbReference type="Gene3D" id="3.20.20.30">
    <property type="entry name" value="Luciferase-like domain"/>
    <property type="match status" value="1"/>
</dbReference>
<reference evidence="3 4" key="1">
    <citation type="submission" date="2020-05" db="EMBL/GenBank/DDBJ databases">
        <authorList>
            <person name="Mo P."/>
        </authorList>
    </citation>
    <scope>NUCLEOTIDE SEQUENCE [LARGE SCALE GENOMIC DNA]</scope>
    <source>
        <strain evidence="3 4">Gen01</strain>
    </source>
</reference>
<evidence type="ECO:0000313" key="4">
    <source>
        <dbReference type="Proteomes" id="UP000505377"/>
    </source>
</evidence>
<name>A0A6M6JWG3_9PSEU</name>
<evidence type="ECO:0000256" key="1">
    <source>
        <dbReference type="ARBA" id="ARBA00023002"/>
    </source>
</evidence>
<dbReference type="AlphaFoldDB" id="A0A6M6JWG3"/>
<dbReference type="InterPro" id="IPR050564">
    <property type="entry name" value="F420-G6PD/mer"/>
</dbReference>
<dbReference type="PANTHER" id="PTHR43244">
    <property type="match status" value="1"/>
</dbReference>
<protein>
    <submittedName>
        <fullName evidence="3">LLM class flavin-dependent oxidoreductase</fullName>
    </submittedName>
</protein>
<feature type="domain" description="Luciferase-like" evidence="2">
    <location>
        <begin position="7"/>
        <end position="264"/>
    </location>
</feature>
<dbReference type="PANTHER" id="PTHR43244:SF1">
    <property type="entry name" value="5,10-METHYLENETETRAHYDROMETHANOPTERIN REDUCTASE"/>
    <property type="match status" value="1"/>
</dbReference>
<keyword evidence="1" id="KW-0560">Oxidoreductase</keyword>
<keyword evidence="4" id="KW-1185">Reference proteome</keyword>
<evidence type="ECO:0000259" key="2">
    <source>
        <dbReference type="Pfam" id="PF00296"/>
    </source>
</evidence>
<organism evidence="3 4">
    <name type="scientific">Pseudonocardia broussonetiae</name>
    <dbReference type="NCBI Taxonomy" id="2736640"/>
    <lineage>
        <taxon>Bacteria</taxon>
        <taxon>Bacillati</taxon>
        <taxon>Actinomycetota</taxon>
        <taxon>Actinomycetes</taxon>
        <taxon>Pseudonocardiales</taxon>
        <taxon>Pseudonocardiaceae</taxon>
        <taxon>Pseudonocardia</taxon>
    </lineage>
</organism>
<dbReference type="GO" id="GO:0016705">
    <property type="term" value="F:oxidoreductase activity, acting on paired donors, with incorporation or reduction of molecular oxygen"/>
    <property type="evidence" value="ECO:0007669"/>
    <property type="project" value="InterPro"/>
</dbReference>
<proteinExistence type="predicted"/>
<dbReference type="Proteomes" id="UP000505377">
    <property type="component" value="Chromosome"/>
</dbReference>
<sequence length="305" mass="31816">MLRREVPPEHTVAYARGVEALGFDELWLVEDCFYAGAVAAGAVALAATERIEVGLGVLPAVFRNPAATALEVAALARMFPGRLRPGLGHGVTGWMRQIGAFPSSQLAALEETTSALRALLRGERVTVDGRHVHLDDVVLEFPPPVVPPVATGVRGPRSLRVSGRVADGTVLTELSVPSYVRWARERIDEGRAEAGRTDPHHLTVYAYAAPDRAALLPLVADGLRGGGGAGQWGELADPIASWREAGGSGDLPDAWLDALTVSGDGARGSLAALVEAGADSVVLIPAAEDPDDALAELGALRSVLS</sequence>